<protein>
    <recommendedName>
        <fullName evidence="4">Signal transduction histidine kinase</fullName>
    </recommendedName>
</protein>
<keyword evidence="3" id="KW-1185">Reference proteome</keyword>
<evidence type="ECO:0000256" key="1">
    <source>
        <dbReference type="SAM" id="Phobius"/>
    </source>
</evidence>
<dbReference type="EMBL" id="FRAJ01000003">
    <property type="protein sequence ID" value="SHJ71248.1"/>
    <property type="molecule type" value="Genomic_DNA"/>
</dbReference>
<dbReference type="Pfam" id="PF18910">
    <property type="entry name" value="DUF5665"/>
    <property type="match status" value="1"/>
</dbReference>
<dbReference type="InterPro" id="IPR043723">
    <property type="entry name" value="DUF5665"/>
</dbReference>
<sequence length="92" mass="10615">MIENRIKSLEDKLESFSIHLERSKILEYVEMMNNPRRLIFVNFIGGLARGFGMAIGFTILAALVIYIIQQLVNLPLIGRYIAELLNIIDSYR</sequence>
<dbReference type="STRING" id="1121266.SAMN02745883_00227"/>
<keyword evidence="1" id="KW-0472">Membrane</keyword>
<dbReference type="Proteomes" id="UP000184082">
    <property type="component" value="Unassembled WGS sequence"/>
</dbReference>
<dbReference type="RefSeq" id="WP_072965543.1">
    <property type="nucleotide sequence ID" value="NZ_FRAJ01000003.1"/>
</dbReference>
<proteinExistence type="predicted"/>
<feature type="transmembrane region" description="Helical" evidence="1">
    <location>
        <begin position="39"/>
        <end position="68"/>
    </location>
</feature>
<name>A0A1M6LJE4_9FIRM</name>
<evidence type="ECO:0000313" key="2">
    <source>
        <dbReference type="EMBL" id="SHJ71248.1"/>
    </source>
</evidence>
<keyword evidence="1" id="KW-1133">Transmembrane helix</keyword>
<evidence type="ECO:0008006" key="4">
    <source>
        <dbReference type="Google" id="ProtNLM"/>
    </source>
</evidence>
<evidence type="ECO:0000313" key="3">
    <source>
        <dbReference type="Proteomes" id="UP000184082"/>
    </source>
</evidence>
<organism evidence="2 3">
    <name type="scientific">Caminicella sporogenes DSM 14501</name>
    <dbReference type="NCBI Taxonomy" id="1121266"/>
    <lineage>
        <taxon>Bacteria</taxon>
        <taxon>Bacillati</taxon>
        <taxon>Bacillota</taxon>
        <taxon>Clostridia</taxon>
        <taxon>Peptostreptococcales</taxon>
        <taxon>Caminicellaceae</taxon>
        <taxon>Caminicella</taxon>
    </lineage>
</organism>
<accession>A0A1M6LJE4</accession>
<dbReference type="AlphaFoldDB" id="A0A1M6LJE4"/>
<gene>
    <name evidence="2" type="ORF">SAMN02745883_00227</name>
</gene>
<keyword evidence="1" id="KW-0812">Transmembrane</keyword>
<reference evidence="2 3" key="1">
    <citation type="submission" date="2016-11" db="EMBL/GenBank/DDBJ databases">
        <authorList>
            <person name="Jaros S."/>
            <person name="Januszkiewicz K."/>
            <person name="Wedrychowicz H."/>
        </authorList>
    </citation>
    <scope>NUCLEOTIDE SEQUENCE [LARGE SCALE GENOMIC DNA]</scope>
    <source>
        <strain evidence="2 3">DSM 14501</strain>
    </source>
</reference>